<protein>
    <submittedName>
        <fullName evidence="1">Uncharacterized protein</fullName>
    </submittedName>
</protein>
<gene>
    <name evidence="1" type="ORF">M9H77_05564</name>
</gene>
<proteinExistence type="predicted"/>
<reference evidence="2" key="1">
    <citation type="journal article" date="2023" name="Nat. Plants">
        <title>Single-cell RNA sequencing provides a high-resolution roadmap for understanding the multicellular compartmentation of specialized metabolism.</title>
        <authorList>
            <person name="Sun S."/>
            <person name="Shen X."/>
            <person name="Li Y."/>
            <person name="Li Y."/>
            <person name="Wang S."/>
            <person name="Li R."/>
            <person name="Zhang H."/>
            <person name="Shen G."/>
            <person name="Guo B."/>
            <person name="Wei J."/>
            <person name="Xu J."/>
            <person name="St-Pierre B."/>
            <person name="Chen S."/>
            <person name="Sun C."/>
        </authorList>
    </citation>
    <scope>NUCLEOTIDE SEQUENCE [LARGE SCALE GENOMIC DNA]</scope>
</reference>
<name>A0ACC0CH87_CATRO</name>
<dbReference type="EMBL" id="CM044701">
    <property type="protein sequence ID" value="KAI5684336.1"/>
    <property type="molecule type" value="Genomic_DNA"/>
</dbReference>
<sequence length="342" mass="37508">MAGIKLPPEDSEVSQARPPAAAATDLISDDDRSVAADSWSIKSDYGSTLDDEQRHADATEALSVANFRAASDYSSDKEEPDSEAGQSMLGFQSYWDSAYADELANFREHGHAGEVWFGPDVMETVISWTKSLCIEFSQGHLPNHEEDGNLESVGQSAKELSNWAVLDIGTGNGLLLQELSKQGFSDLMGTDYSEGAIDLARGLAERDGFTNIKFLVDDILETRIDKKFQLVMDKGTLDAIGLHPDGPVKRLMYWDSVSRLVAPGGLLVITSCNSTKDELIHEVDSFNQRRTSSSQETETSGEQEASRDSPLFRYIDHIRSYPTFMFGGSVGSRVATVAFLRN</sequence>
<accession>A0ACC0CH87</accession>
<evidence type="ECO:0000313" key="1">
    <source>
        <dbReference type="EMBL" id="KAI5684336.1"/>
    </source>
</evidence>
<evidence type="ECO:0000313" key="2">
    <source>
        <dbReference type="Proteomes" id="UP001060085"/>
    </source>
</evidence>
<comment type="caution">
    <text evidence="1">The sequence shown here is derived from an EMBL/GenBank/DDBJ whole genome shotgun (WGS) entry which is preliminary data.</text>
</comment>
<dbReference type="Proteomes" id="UP001060085">
    <property type="component" value="Linkage Group LG01"/>
</dbReference>
<keyword evidence="2" id="KW-1185">Reference proteome</keyword>
<organism evidence="1 2">
    <name type="scientific">Catharanthus roseus</name>
    <name type="common">Madagascar periwinkle</name>
    <name type="synonym">Vinca rosea</name>
    <dbReference type="NCBI Taxonomy" id="4058"/>
    <lineage>
        <taxon>Eukaryota</taxon>
        <taxon>Viridiplantae</taxon>
        <taxon>Streptophyta</taxon>
        <taxon>Embryophyta</taxon>
        <taxon>Tracheophyta</taxon>
        <taxon>Spermatophyta</taxon>
        <taxon>Magnoliopsida</taxon>
        <taxon>eudicotyledons</taxon>
        <taxon>Gunneridae</taxon>
        <taxon>Pentapetalae</taxon>
        <taxon>asterids</taxon>
        <taxon>lamiids</taxon>
        <taxon>Gentianales</taxon>
        <taxon>Apocynaceae</taxon>
        <taxon>Rauvolfioideae</taxon>
        <taxon>Vinceae</taxon>
        <taxon>Catharanthinae</taxon>
        <taxon>Catharanthus</taxon>
    </lineage>
</organism>